<dbReference type="HOGENOM" id="CLU_048726_0_0_1"/>
<dbReference type="SUPFAM" id="SSF55486">
    <property type="entry name" value="Metalloproteases ('zincins'), catalytic domain"/>
    <property type="match status" value="1"/>
</dbReference>
<sequence length="258" mass="27426">MLHSLAISSLVALATALAVDKPLEVCGTPPPSEGFVDAVKEFRLQEQKLATQGLVAKAKVVVDTYVHIVSSDGTPQGGNVPANDRSEVAMKKGSYKDLSLYHLKAPQGSANNGGYCCFPVQGATPGSDSFIRDGRVMQFGSMPGGSLGANNQGKVTLHEVGLFHTFQGECETYSGGDLVDDTPAHVAPRSQSDYRCPAGSDIDTCPSLPGLDPLHNFMSYRQGRCWTEFMPGQIDRMYIVAWRAIASCLADGVIGVEA</sequence>
<dbReference type="InParanoid" id="E9ED77"/>
<dbReference type="GO" id="GO:0046872">
    <property type="term" value="F:metal ion binding"/>
    <property type="evidence" value="ECO:0007669"/>
    <property type="project" value="UniProtKB-KW"/>
</dbReference>
<evidence type="ECO:0000256" key="10">
    <source>
        <dbReference type="SAM" id="SignalP"/>
    </source>
</evidence>
<dbReference type="eggNOG" id="ENOG502RYKG">
    <property type="taxonomic scope" value="Eukaryota"/>
</dbReference>
<accession>E9ED77</accession>
<keyword evidence="7" id="KW-0862">Zinc</keyword>
<comment type="function">
    <text evidence="1">Secreted metalloproteinase that allows assimilation of proteinaceous substrates.</text>
</comment>
<feature type="chain" id="PRO_5003235296" evidence="10">
    <location>
        <begin position="17"/>
        <end position="258"/>
    </location>
</feature>
<evidence type="ECO:0000256" key="9">
    <source>
        <dbReference type="ARBA" id="ARBA00023157"/>
    </source>
</evidence>
<evidence type="ECO:0000256" key="7">
    <source>
        <dbReference type="ARBA" id="ARBA00022833"/>
    </source>
</evidence>
<keyword evidence="13" id="KW-1185">Reference proteome</keyword>
<dbReference type="InterPro" id="IPR024079">
    <property type="entry name" value="MetalloPept_cat_dom_sf"/>
</dbReference>
<keyword evidence="6" id="KW-0378">Hydrolase</keyword>
<feature type="domain" description="Peptidase M43 pregnancy-associated plasma-A" evidence="11">
    <location>
        <begin position="106"/>
        <end position="238"/>
    </location>
</feature>
<dbReference type="GO" id="GO:0006508">
    <property type="term" value="P:proteolysis"/>
    <property type="evidence" value="ECO:0007669"/>
    <property type="project" value="UniProtKB-KW"/>
</dbReference>
<keyword evidence="9" id="KW-1015">Disulfide bond</keyword>
<dbReference type="PANTHER" id="PTHR47466:SF1">
    <property type="entry name" value="METALLOPROTEASE MEP1 (AFU_ORTHOLOGUE AFUA_1G07730)-RELATED"/>
    <property type="match status" value="1"/>
</dbReference>
<dbReference type="Pfam" id="PF05572">
    <property type="entry name" value="Peptidase_M43"/>
    <property type="match status" value="1"/>
</dbReference>
<dbReference type="OrthoDB" id="536211at2759"/>
<evidence type="ECO:0000256" key="1">
    <source>
        <dbReference type="ARBA" id="ARBA00003174"/>
    </source>
</evidence>
<evidence type="ECO:0000256" key="4">
    <source>
        <dbReference type="ARBA" id="ARBA00022723"/>
    </source>
</evidence>
<dbReference type="Gene3D" id="3.40.390.10">
    <property type="entry name" value="Collagenase (Catalytic Domain)"/>
    <property type="match status" value="1"/>
</dbReference>
<protein>
    <submittedName>
        <fullName evidence="12">Metalloprotease MEP1</fullName>
    </submittedName>
</protein>
<evidence type="ECO:0000256" key="6">
    <source>
        <dbReference type="ARBA" id="ARBA00022801"/>
    </source>
</evidence>
<dbReference type="Proteomes" id="UP000002499">
    <property type="component" value="Unassembled WGS sequence"/>
</dbReference>
<dbReference type="AlphaFoldDB" id="E9ED77"/>
<evidence type="ECO:0000256" key="5">
    <source>
        <dbReference type="ARBA" id="ARBA00022729"/>
    </source>
</evidence>
<dbReference type="MEROPS" id="M43.002"/>
<keyword evidence="4" id="KW-0479">Metal-binding</keyword>
<dbReference type="InterPro" id="IPR008754">
    <property type="entry name" value="Peptidase_M43"/>
</dbReference>
<evidence type="ECO:0000256" key="2">
    <source>
        <dbReference type="ARBA" id="ARBA00008721"/>
    </source>
</evidence>
<name>E9ED77_METAQ</name>
<evidence type="ECO:0000256" key="8">
    <source>
        <dbReference type="ARBA" id="ARBA00023049"/>
    </source>
</evidence>
<evidence type="ECO:0000256" key="3">
    <source>
        <dbReference type="ARBA" id="ARBA00022670"/>
    </source>
</evidence>
<gene>
    <name evidence="12" type="ORF">MAC_07825</name>
</gene>
<dbReference type="PANTHER" id="PTHR47466">
    <property type="match status" value="1"/>
</dbReference>
<dbReference type="EMBL" id="GL698555">
    <property type="protein sequence ID" value="EFY86160.1"/>
    <property type="molecule type" value="Genomic_DNA"/>
</dbReference>
<organism evidence="13">
    <name type="scientific">Metarhizium acridum (strain CQMa 102)</name>
    <dbReference type="NCBI Taxonomy" id="655827"/>
    <lineage>
        <taxon>Eukaryota</taxon>
        <taxon>Fungi</taxon>
        <taxon>Dikarya</taxon>
        <taxon>Ascomycota</taxon>
        <taxon>Pezizomycotina</taxon>
        <taxon>Sordariomycetes</taxon>
        <taxon>Hypocreomycetidae</taxon>
        <taxon>Hypocreales</taxon>
        <taxon>Clavicipitaceae</taxon>
        <taxon>Metarhizium</taxon>
    </lineage>
</organism>
<evidence type="ECO:0000259" key="11">
    <source>
        <dbReference type="Pfam" id="PF05572"/>
    </source>
</evidence>
<evidence type="ECO:0000313" key="13">
    <source>
        <dbReference type="Proteomes" id="UP000002499"/>
    </source>
</evidence>
<dbReference type="GO" id="GO:0008237">
    <property type="term" value="F:metallopeptidase activity"/>
    <property type="evidence" value="ECO:0007669"/>
    <property type="project" value="UniProtKB-KW"/>
</dbReference>
<keyword evidence="5 10" id="KW-0732">Signal</keyword>
<feature type="signal peptide" evidence="10">
    <location>
        <begin position="1"/>
        <end position="16"/>
    </location>
</feature>
<keyword evidence="8 12" id="KW-0482">Metalloprotease</keyword>
<proteinExistence type="inferred from homology"/>
<keyword evidence="3 12" id="KW-0645">Protease</keyword>
<evidence type="ECO:0000313" key="12">
    <source>
        <dbReference type="EMBL" id="EFY86160.1"/>
    </source>
</evidence>
<comment type="similarity">
    <text evidence="2">Belongs to the peptidase M43B family.</text>
</comment>
<dbReference type="STRING" id="655827.E9ED77"/>
<reference evidence="12 13" key="1">
    <citation type="journal article" date="2011" name="PLoS Genet.">
        <title>Genome sequencing and comparative transcriptomics of the model entomopathogenic fungi Metarhizium anisopliae and M. acridum.</title>
        <authorList>
            <person name="Gao Q."/>
            <person name="Jin K."/>
            <person name="Ying S.H."/>
            <person name="Zhang Y."/>
            <person name="Xiao G."/>
            <person name="Shang Y."/>
            <person name="Duan Z."/>
            <person name="Hu X."/>
            <person name="Xie X.Q."/>
            <person name="Zhou G."/>
            <person name="Peng G."/>
            <person name="Luo Z."/>
            <person name="Huang W."/>
            <person name="Wang B."/>
            <person name="Fang W."/>
            <person name="Wang S."/>
            <person name="Zhong Y."/>
            <person name="Ma L.J."/>
            <person name="St Leger R.J."/>
            <person name="Zhao G.P."/>
            <person name="Pei Y."/>
            <person name="Feng M.G."/>
            <person name="Xia Y."/>
            <person name="Wang C."/>
        </authorList>
    </citation>
    <scope>NUCLEOTIDE SEQUENCE [LARGE SCALE GENOMIC DNA]</scope>
    <source>
        <strain evidence="12 13">CQMa 102</strain>
    </source>
</reference>